<keyword evidence="6 10" id="KW-0479">Metal-binding</keyword>
<dbReference type="InterPro" id="IPR012838">
    <property type="entry name" value="PFL1_activating"/>
</dbReference>
<dbReference type="EC" id="1.97.1.4" evidence="10"/>
<dbReference type="SFLD" id="SFLDS00029">
    <property type="entry name" value="Radical_SAM"/>
    <property type="match status" value="1"/>
</dbReference>
<evidence type="ECO:0000256" key="4">
    <source>
        <dbReference type="ARBA" id="ARBA00022485"/>
    </source>
</evidence>
<proteinExistence type="inferred from homology"/>
<dbReference type="InterPro" id="IPR058240">
    <property type="entry name" value="rSAM_sf"/>
</dbReference>
<dbReference type="GO" id="GO:0043365">
    <property type="term" value="F:[formate-C-acetyltransferase]-activating enzyme activity"/>
    <property type="evidence" value="ECO:0007669"/>
    <property type="project" value="UniProtKB-EC"/>
</dbReference>
<evidence type="ECO:0000313" key="13">
    <source>
        <dbReference type="Proteomes" id="UP000832097"/>
    </source>
</evidence>
<dbReference type="EMBL" id="CP094528">
    <property type="protein sequence ID" value="UOE44702.1"/>
    <property type="molecule type" value="Genomic_DNA"/>
</dbReference>
<keyword evidence="4 10" id="KW-0004">4Fe-4S</keyword>
<gene>
    <name evidence="12" type="primary">pflA</name>
    <name evidence="12" type="ORF">MTO99_02595</name>
</gene>
<comment type="subcellular location">
    <subcellularLocation>
        <location evidence="10">Cytoplasm</location>
    </subcellularLocation>
</comment>
<dbReference type="SUPFAM" id="SSF102114">
    <property type="entry name" value="Radical SAM enzymes"/>
    <property type="match status" value="1"/>
</dbReference>
<reference evidence="12 13" key="1">
    <citation type="submission" date="2022-03" db="EMBL/GenBank/DDBJ databases">
        <title>Mucilaginibacter sp. isolated from the gut of Protaetia brevitarsis seulensis larvae.</title>
        <authorList>
            <person name="Won M."/>
            <person name="Kim S.-J."/>
            <person name="Kwon S.-W."/>
        </authorList>
    </citation>
    <scope>NUCLEOTIDE SEQUENCE [LARGE SCALE GENOMIC DNA]</scope>
    <source>
        <strain evidence="12 13">CFWR-12</strain>
    </source>
</reference>
<dbReference type="PANTHER" id="PTHR30352:SF5">
    <property type="entry name" value="PYRUVATE FORMATE-LYASE 1-ACTIVATING ENZYME"/>
    <property type="match status" value="1"/>
</dbReference>
<sequence>MTITATRPRTTRAALGMPTAEAFDRATRLHARRAGELAMVHSWDLSTSADGPGTRMTLFLSGCPLRCLYCQNPDTWLERNGTPVLLDDVLARVERYAAVFRATGGGLTVSGGEPLQQAAFVERLFDECRKRGIRTALDTSGFLGANASDALLDRTDLVLLDVKSGLPDVYSATTGSELEPTIAFGERLHARGTPVWVRFVLVPGLTDSWENVEAVADLVAPWTNVERVEVLPFHQLGRSKWDELGEPYRLADTRSPDAELVERVRGQFRARGLEVY</sequence>
<keyword evidence="13" id="KW-1185">Reference proteome</keyword>
<evidence type="ECO:0000256" key="3">
    <source>
        <dbReference type="ARBA" id="ARBA00021356"/>
    </source>
</evidence>
<keyword evidence="10" id="KW-0963">Cytoplasm</keyword>
<comment type="similarity">
    <text evidence="2 10">Belongs to the organic radical-activating enzymes family.</text>
</comment>
<keyword evidence="12" id="KW-0670">Pyruvate</keyword>
<keyword evidence="8 10" id="KW-0408">Iron</keyword>
<evidence type="ECO:0000256" key="1">
    <source>
        <dbReference type="ARBA" id="ARBA00003141"/>
    </source>
</evidence>
<dbReference type="InterPro" id="IPR001989">
    <property type="entry name" value="Radical_activat_CS"/>
</dbReference>
<accession>A0ABY4C2N7</accession>
<dbReference type="PROSITE" id="PS01087">
    <property type="entry name" value="RADICAL_ACTIVATING"/>
    <property type="match status" value="1"/>
</dbReference>
<keyword evidence="5 10" id="KW-0949">S-adenosyl-L-methionine</keyword>
<dbReference type="CDD" id="cd01335">
    <property type="entry name" value="Radical_SAM"/>
    <property type="match status" value="1"/>
</dbReference>
<keyword evidence="9 10" id="KW-0411">Iron-sulfur</keyword>
<evidence type="ECO:0000256" key="9">
    <source>
        <dbReference type="ARBA" id="ARBA00023014"/>
    </source>
</evidence>
<dbReference type="SFLD" id="SFLDG01066">
    <property type="entry name" value="organic_radical-activating_enz"/>
    <property type="match status" value="1"/>
</dbReference>
<evidence type="ECO:0000256" key="8">
    <source>
        <dbReference type="ARBA" id="ARBA00023004"/>
    </source>
</evidence>
<dbReference type="Pfam" id="PF04055">
    <property type="entry name" value="Radical_SAM"/>
    <property type="match status" value="1"/>
</dbReference>
<dbReference type="PANTHER" id="PTHR30352">
    <property type="entry name" value="PYRUVATE FORMATE-LYASE-ACTIVATING ENZYME"/>
    <property type="match status" value="1"/>
</dbReference>
<evidence type="ECO:0000313" key="12">
    <source>
        <dbReference type="EMBL" id="UOE44702.1"/>
    </source>
</evidence>
<name>A0ABY4C2N7_9MICO</name>
<comment type="catalytic activity">
    <reaction evidence="10">
        <text>glycyl-[formate C-acetyltransferase] + reduced [flavodoxin] + S-adenosyl-L-methionine = glycin-2-yl radical-[formate C-acetyltransferase] + semiquinone [flavodoxin] + 5'-deoxyadenosine + L-methionine + H(+)</text>
        <dbReference type="Rhea" id="RHEA:19225"/>
        <dbReference type="Rhea" id="RHEA-COMP:10622"/>
        <dbReference type="Rhea" id="RHEA-COMP:12190"/>
        <dbReference type="Rhea" id="RHEA-COMP:12191"/>
        <dbReference type="Rhea" id="RHEA-COMP:14480"/>
        <dbReference type="ChEBI" id="CHEBI:15378"/>
        <dbReference type="ChEBI" id="CHEBI:17319"/>
        <dbReference type="ChEBI" id="CHEBI:29947"/>
        <dbReference type="ChEBI" id="CHEBI:32722"/>
        <dbReference type="ChEBI" id="CHEBI:57618"/>
        <dbReference type="ChEBI" id="CHEBI:57844"/>
        <dbReference type="ChEBI" id="CHEBI:59789"/>
        <dbReference type="ChEBI" id="CHEBI:140311"/>
        <dbReference type="EC" id="1.97.1.4"/>
    </reaction>
</comment>
<dbReference type="InterPro" id="IPR007197">
    <property type="entry name" value="rSAM"/>
</dbReference>
<dbReference type="Proteomes" id="UP000832097">
    <property type="component" value="Chromosome"/>
</dbReference>
<evidence type="ECO:0000256" key="7">
    <source>
        <dbReference type="ARBA" id="ARBA00023002"/>
    </source>
</evidence>
<evidence type="ECO:0000256" key="5">
    <source>
        <dbReference type="ARBA" id="ARBA00022691"/>
    </source>
</evidence>
<organism evidence="12 13">
    <name type="scientific">Agromyces larvae</name>
    <dbReference type="NCBI Taxonomy" id="2929802"/>
    <lineage>
        <taxon>Bacteria</taxon>
        <taxon>Bacillati</taxon>
        <taxon>Actinomycetota</taxon>
        <taxon>Actinomycetes</taxon>
        <taxon>Micrococcales</taxon>
        <taxon>Microbacteriaceae</taxon>
        <taxon>Agromyces</taxon>
    </lineage>
</organism>
<comment type="cofactor">
    <cofactor evidence="10">
        <name>[4Fe-4S] cluster</name>
        <dbReference type="ChEBI" id="CHEBI:49883"/>
    </cofactor>
    <text evidence="10">Binds 1 [4Fe-4S] cluster. The cluster is coordinated with 3 cysteines and an exchangeable S-adenosyl-L-methionine.</text>
</comment>
<dbReference type="InterPro" id="IPR034457">
    <property type="entry name" value="Organic_radical-activating"/>
</dbReference>
<feature type="domain" description="Radical SAM core" evidence="11">
    <location>
        <begin position="49"/>
        <end position="271"/>
    </location>
</feature>
<evidence type="ECO:0000259" key="11">
    <source>
        <dbReference type="PROSITE" id="PS51918"/>
    </source>
</evidence>
<dbReference type="NCBIfam" id="TIGR02493">
    <property type="entry name" value="PFLA"/>
    <property type="match status" value="1"/>
</dbReference>
<dbReference type="PROSITE" id="PS51918">
    <property type="entry name" value="RADICAL_SAM"/>
    <property type="match status" value="1"/>
</dbReference>
<keyword evidence="7 10" id="KW-0560">Oxidoreductase</keyword>
<dbReference type="Gene3D" id="3.20.20.70">
    <property type="entry name" value="Aldolase class I"/>
    <property type="match status" value="1"/>
</dbReference>
<comment type="function">
    <text evidence="1 10">Activation of pyruvate formate-lyase under anaerobic conditions by generation of an organic free radical, using S-adenosylmethionine and reduced flavodoxin as cosubstrates to produce 5'-deoxy-adenosine.</text>
</comment>
<evidence type="ECO:0000256" key="10">
    <source>
        <dbReference type="RuleBase" id="RU362053"/>
    </source>
</evidence>
<evidence type="ECO:0000256" key="6">
    <source>
        <dbReference type="ARBA" id="ARBA00022723"/>
    </source>
</evidence>
<dbReference type="RefSeq" id="WP_243556706.1">
    <property type="nucleotide sequence ID" value="NZ_CP094528.1"/>
</dbReference>
<protein>
    <recommendedName>
        <fullName evidence="3 10">Pyruvate formate-lyase-activating enzyme</fullName>
        <ecNumber evidence="10">1.97.1.4</ecNumber>
    </recommendedName>
</protein>
<dbReference type="InterPro" id="IPR013785">
    <property type="entry name" value="Aldolase_TIM"/>
</dbReference>
<evidence type="ECO:0000256" key="2">
    <source>
        <dbReference type="ARBA" id="ARBA00009777"/>
    </source>
</evidence>